<dbReference type="AlphaFoldDB" id="A0A7M7NJI2"/>
<keyword evidence="7" id="KW-0378">Hydrolase</keyword>
<evidence type="ECO:0000256" key="6">
    <source>
        <dbReference type="ARBA" id="ARBA00022771"/>
    </source>
</evidence>
<dbReference type="Proteomes" id="UP000007110">
    <property type="component" value="Unassembled WGS sequence"/>
</dbReference>
<keyword evidence="11" id="KW-0234">DNA repair</keyword>
<evidence type="ECO:0000313" key="16">
    <source>
        <dbReference type="EnsemblMetazoa" id="XP_030836551"/>
    </source>
</evidence>
<dbReference type="EnsemblMetazoa" id="XM_030980691">
    <property type="protein sequence ID" value="XP_030836551"/>
    <property type="gene ID" value="LOC105446088"/>
</dbReference>
<organism evidence="16 17">
    <name type="scientific">Strongylocentrotus purpuratus</name>
    <name type="common">Purple sea urchin</name>
    <dbReference type="NCBI Taxonomy" id="7668"/>
    <lineage>
        <taxon>Eukaryota</taxon>
        <taxon>Metazoa</taxon>
        <taxon>Echinodermata</taxon>
        <taxon>Eleutherozoa</taxon>
        <taxon>Echinozoa</taxon>
        <taxon>Echinoidea</taxon>
        <taxon>Euechinoidea</taxon>
        <taxon>Echinacea</taxon>
        <taxon>Camarodonta</taxon>
        <taxon>Echinidea</taxon>
        <taxon>Strongylocentrotidae</taxon>
        <taxon>Strongylocentrotus</taxon>
    </lineage>
</organism>
<feature type="compositionally biased region" description="Acidic residues" evidence="14">
    <location>
        <begin position="479"/>
        <end position="491"/>
    </location>
</feature>
<evidence type="ECO:0000256" key="1">
    <source>
        <dbReference type="ARBA" id="ARBA00004123"/>
    </source>
</evidence>
<dbReference type="InterPro" id="IPR052131">
    <property type="entry name" value="ATRX_domain-containing"/>
</dbReference>
<feature type="compositionally biased region" description="Basic and acidic residues" evidence="14">
    <location>
        <begin position="566"/>
        <end position="577"/>
    </location>
</feature>
<feature type="region of interest" description="Disordered" evidence="14">
    <location>
        <begin position="115"/>
        <end position="135"/>
    </location>
</feature>
<comment type="subcellular location">
    <subcellularLocation>
        <location evidence="1">Nucleus</location>
    </subcellularLocation>
</comment>
<dbReference type="GO" id="GO:0005721">
    <property type="term" value="C:pericentric heterochromatin"/>
    <property type="evidence" value="ECO:0000318"/>
    <property type="project" value="GO_Central"/>
</dbReference>
<evidence type="ECO:0000259" key="15">
    <source>
        <dbReference type="PROSITE" id="PS51533"/>
    </source>
</evidence>
<dbReference type="GO" id="GO:0006338">
    <property type="term" value="P:chromatin remodeling"/>
    <property type="evidence" value="ECO:0000318"/>
    <property type="project" value="GO_Central"/>
</dbReference>
<comment type="catalytic activity">
    <reaction evidence="13">
        <text>ATP + H2O = ADP + phosphate + H(+)</text>
        <dbReference type="Rhea" id="RHEA:13065"/>
        <dbReference type="ChEBI" id="CHEBI:15377"/>
        <dbReference type="ChEBI" id="CHEBI:15378"/>
        <dbReference type="ChEBI" id="CHEBI:30616"/>
        <dbReference type="ChEBI" id="CHEBI:43474"/>
        <dbReference type="ChEBI" id="CHEBI:456216"/>
        <dbReference type="EC" id="3.6.4.12"/>
    </reaction>
</comment>
<dbReference type="InterPro" id="IPR011011">
    <property type="entry name" value="Znf_FYVE_PHD"/>
</dbReference>
<keyword evidence="5" id="KW-0227">DNA damage</keyword>
<dbReference type="Pfam" id="PF13909">
    <property type="entry name" value="zf-H2C2_5"/>
    <property type="match status" value="1"/>
</dbReference>
<name>A0A7M7NJI2_STRPU</name>
<feature type="compositionally biased region" description="Acidic residues" evidence="14">
    <location>
        <begin position="579"/>
        <end position="592"/>
    </location>
</feature>
<evidence type="ECO:0000256" key="13">
    <source>
        <dbReference type="ARBA" id="ARBA00047995"/>
    </source>
</evidence>
<evidence type="ECO:0000256" key="4">
    <source>
        <dbReference type="ARBA" id="ARBA00022741"/>
    </source>
</evidence>
<evidence type="ECO:0000256" key="10">
    <source>
        <dbReference type="ARBA" id="ARBA00023125"/>
    </source>
</evidence>
<evidence type="ECO:0000256" key="2">
    <source>
        <dbReference type="ARBA" id="ARBA00007025"/>
    </source>
</evidence>
<accession>A0A7M7NJI2</accession>
<reference evidence="17" key="1">
    <citation type="submission" date="2015-02" db="EMBL/GenBank/DDBJ databases">
        <title>Genome sequencing for Strongylocentrotus purpuratus.</title>
        <authorList>
            <person name="Murali S."/>
            <person name="Liu Y."/>
            <person name="Vee V."/>
            <person name="English A."/>
            <person name="Wang M."/>
            <person name="Skinner E."/>
            <person name="Han Y."/>
            <person name="Muzny D.M."/>
            <person name="Worley K.C."/>
            <person name="Gibbs R.A."/>
        </authorList>
    </citation>
    <scope>NUCLEOTIDE SEQUENCE</scope>
</reference>
<dbReference type="PROSITE" id="PS51533">
    <property type="entry name" value="ADD"/>
    <property type="match status" value="1"/>
</dbReference>
<evidence type="ECO:0000256" key="12">
    <source>
        <dbReference type="ARBA" id="ARBA00023242"/>
    </source>
</evidence>
<evidence type="ECO:0000256" key="11">
    <source>
        <dbReference type="ARBA" id="ARBA00023204"/>
    </source>
</evidence>
<feature type="region of interest" description="Disordered" evidence="14">
    <location>
        <begin position="1"/>
        <end position="49"/>
    </location>
</feature>
<dbReference type="GO" id="GO:0016787">
    <property type="term" value="F:hydrolase activity"/>
    <property type="evidence" value="ECO:0007669"/>
    <property type="project" value="UniProtKB-KW"/>
</dbReference>
<feature type="compositionally biased region" description="Acidic residues" evidence="14">
    <location>
        <begin position="389"/>
        <end position="401"/>
    </location>
</feature>
<dbReference type="GeneID" id="105446088"/>
<keyword evidence="4" id="KW-0547">Nucleotide-binding</keyword>
<keyword evidence="3" id="KW-0479">Metal-binding</keyword>
<dbReference type="KEGG" id="spu:105446088"/>
<keyword evidence="8" id="KW-0862">Zinc</keyword>
<feature type="compositionally biased region" description="Polar residues" evidence="14">
    <location>
        <begin position="547"/>
        <end position="557"/>
    </location>
</feature>
<feature type="compositionally biased region" description="Basic and acidic residues" evidence="14">
    <location>
        <begin position="301"/>
        <end position="323"/>
    </location>
</feature>
<dbReference type="GO" id="GO:0003678">
    <property type="term" value="F:DNA helicase activity"/>
    <property type="evidence" value="ECO:0007669"/>
    <property type="project" value="UniProtKB-EC"/>
</dbReference>
<evidence type="ECO:0000256" key="8">
    <source>
        <dbReference type="ARBA" id="ARBA00022833"/>
    </source>
</evidence>
<dbReference type="GO" id="GO:0031297">
    <property type="term" value="P:replication fork processing"/>
    <property type="evidence" value="ECO:0000318"/>
    <property type="project" value="GO_Central"/>
</dbReference>
<reference evidence="16" key="2">
    <citation type="submission" date="2021-01" db="UniProtKB">
        <authorList>
            <consortium name="EnsemblMetazoa"/>
        </authorList>
    </citation>
    <scope>IDENTIFICATION</scope>
</reference>
<sequence length="629" mass="71013">MPKARGTHKCTQCSYRSERPHDLKRHISRLHGEGQSDRESRPERTTPIRKCSVRLKGIVTPVPGNKGQQRALRKRGVTSYIVSSDSDSSESLPDISRGHLSGVNNGFVYQLKKKEPNVDEEEVESNSSKDVKDAKKCNGSLAHSSLNEEMPEDASPTVESVICTACCNQINPFEKNAFFGHPVLNVVFCKGCLELYNSCPWKEDEDGIEEDCRWCGQGGSLSVCDFCCMTFCRRCIMCNLGIVELDRTFSKEKWKCYRCEPAPLKELVAKCNALYLRCVVEMELKRHGTTSDDVSVNEPDAQDKPEEGEGKRIGKKYEEKDDVEKESESEENLHKRAKKVRKSAEVDPTSRDWPLSFDSSSGEESVADSDSCSGSKRESRNRKSKKIDTDDDLAASESDDVSYEKPKRKRVTRSKTASSSEESSVELKKPKKRGARREKSCPLLLIEISTSSEDEEDEDTSKKKKGKKATKKSRKKIDTDDDFVASESDDVSYEKPKRKRGGRGKGKKWRRINEDTRRRYNTASSSEESSVELKKPKKRRARKEELGTSSDADSGQETKSKKRGERGKGEKWRRINEVSDSESEEDIDDDLTSSESDNVSNETPRQKRAMRSETSSLKGKSTPKIPYFP</sequence>
<feature type="compositionally biased region" description="Polar residues" evidence="14">
    <location>
        <begin position="357"/>
        <end position="372"/>
    </location>
</feature>
<dbReference type="InterPro" id="IPR025766">
    <property type="entry name" value="ADD"/>
</dbReference>
<evidence type="ECO:0000256" key="14">
    <source>
        <dbReference type="SAM" id="MobiDB-lite"/>
    </source>
</evidence>
<dbReference type="Pfam" id="PF17981">
    <property type="entry name" value="ADD_ATRX"/>
    <property type="match status" value="1"/>
</dbReference>
<keyword evidence="6" id="KW-0863">Zinc-finger</keyword>
<dbReference type="RefSeq" id="XP_030836550.1">
    <property type="nucleotide sequence ID" value="XM_030980690.1"/>
</dbReference>
<dbReference type="InParanoid" id="A0A7M7NJI2"/>
<dbReference type="InterPro" id="IPR041430">
    <property type="entry name" value="ADD_ATRX"/>
</dbReference>
<dbReference type="SUPFAM" id="SSF57903">
    <property type="entry name" value="FYVE/PHD zinc finger"/>
    <property type="match status" value="1"/>
</dbReference>
<evidence type="ECO:0000256" key="5">
    <source>
        <dbReference type="ARBA" id="ARBA00022763"/>
    </source>
</evidence>
<comment type="similarity">
    <text evidence="2">Belongs to the SNF2/RAD54 helicase family.</text>
</comment>
<dbReference type="OrthoDB" id="2020972at2759"/>
<dbReference type="GO" id="GO:0006281">
    <property type="term" value="P:DNA repair"/>
    <property type="evidence" value="ECO:0007669"/>
    <property type="project" value="UniProtKB-KW"/>
</dbReference>
<keyword evidence="9" id="KW-0067">ATP-binding</keyword>
<feature type="compositionally biased region" description="Basic residues" evidence="14">
    <location>
        <begin position="496"/>
        <end position="510"/>
    </location>
</feature>
<dbReference type="CDD" id="cd11726">
    <property type="entry name" value="ADDz_ATRX"/>
    <property type="match status" value="1"/>
</dbReference>
<dbReference type="GO" id="GO:0005634">
    <property type="term" value="C:nucleus"/>
    <property type="evidence" value="ECO:0000318"/>
    <property type="project" value="GO_Central"/>
</dbReference>
<evidence type="ECO:0000256" key="3">
    <source>
        <dbReference type="ARBA" id="ARBA00022723"/>
    </source>
</evidence>
<keyword evidence="10" id="KW-0238">DNA-binding</keyword>
<evidence type="ECO:0000256" key="7">
    <source>
        <dbReference type="ARBA" id="ARBA00022801"/>
    </source>
</evidence>
<dbReference type="PANTHER" id="PTHR46357">
    <property type="entry name" value="TRANSCRIPTIONAL REGULATOR ATRX"/>
    <property type="match status" value="1"/>
</dbReference>
<feature type="region of interest" description="Disordered" evidence="14">
    <location>
        <begin position="289"/>
        <end position="629"/>
    </location>
</feature>
<dbReference type="RefSeq" id="XP_030836551.1">
    <property type="nucleotide sequence ID" value="XM_030980691.1"/>
</dbReference>
<dbReference type="EnsemblMetazoa" id="XM_030980690">
    <property type="protein sequence ID" value="XP_030836550"/>
    <property type="gene ID" value="LOC105446088"/>
</dbReference>
<evidence type="ECO:0000313" key="17">
    <source>
        <dbReference type="Proteomes" id="UP000007110"/>
    </source>
</evidence>
<evidence type="ECO:0000256" key="9">
    <source>
        <dbReference type="ARBA" id="ARBA00022840"/>
    </source>
</evidence>
<protein>
    <recommendedName>
        <fullName evidence="15">PHD-type domain-containing protein</fullName>
    </recommendedName>
</protein>
<feature type="compositionally biased region" description="Basic residues" evidence="14">
    <location>
        <begin position="462"/>
        <end position="475"/>
    </location>
</feature>
<dbReference type="GO" id="GO:0005524">
    <property type="term" value="F:ATP binding"/>
    <property type="evidence" value="ECO:0007669"/>
    <property type="project" value="UniProtKB-KW"/>
</dbReference>
<keyword evidence="12" id="KW-0539">Nucleus</keyword>
<dbReference type="GO" id="GO:0010468">
    <property type="term" value="P:regulation of gene expression"/>
    <property type="evidence" value="ECO:0007669"/>
    <property type="project" value="UniProtKB-ARBA"/>
</dbReference>
<feature type="compositionally biased region" description="Basic and acidic residues" evidence="14">
    <location>
        <begin position="30"/>
        <end position="46"/>
    </location>
</feature>
<proteinExistence type="inferred from homology"/>
<dbReference type="GO" id="GO:0008270">
    <property type="term" value="F:zinc ion binding"/>
    <property type="evidence" value="ECO:0007669"/>
    <property type="project" value="UniProtKB-KW"/>
</dbReference>
<dbReference type="PANTHER" id="PTHR46357:SF1">
    <property type="entry name" value="TRANSCRIPTIONAL REGULATOR ATRX"/>
    <property type="match status" value="1"/>
</dbReference>
<keyword evidence="17" id="KW-1185">Reference proteome</keyword>
<dbReference type="OMA" id="CICAFCK"/>
<feature type="domain" description="PHD-type" evidence="15">
    <location>
        <begin position="151"/>
        <end position="287"/>
    </location>
</feature>
<dbReference type="GO" id="GO:0031490">
    <property type="term" value="F:chromatin DNA binding"/>
    <property type="evidence" value="ECO:0000318"/>
    <property type="project" value="GO_Central"/>
</dbReference>